<proteinExistence type="predicted"/>
<dbReference type="OrthoDB" id="2412610at2"/>
<dbReference type="EMBL" id="PREZ01000002">
    <property type="protein sequence ID" value="PPA71198.1"/>
    <property type="molecule type" value="Genomic_DNA"/>
</dbReference>
<sequence>MRNRWKIAFWTLAAIILFTIIFIMYQLFRPVEQIPADAAPMVPPEVQAEFNVTTTKEDLTIVANRFIEEELNGSINYSLALEDVVALNGSLPVFNSQIDFLMTFDAEALENGDLLLTQESLSLGAIDLPVANVLKFIGDSYEFPEWVTIQPNDQQIIVQVTDIDLAGGLNVKTNSFDLREDDISFSIYVPR</sequence>
<evidence type="ECO:0000313" key="3">
    <source>
        <dbReference type="Proteomes" id="UP000239047"/>
    </source>
</evidence>
<name>A0A2S5GE17_9BACL</name>
<organism evidence="2 3">
    <name type="scientific">Jeotgalibacillus proteolyticus</name>
    <dbReference type="NCBI Taxonomy" id="2082395"/>
    <lineage>
        <taxon>Bacteria</taxon>
        <taxon>Bacillati</taxon>
        <taxon>Bacillota</taxon>
        <taxon>Bacilli</taxon>
        <taxon>Bacillales</taxon>
        <taxon>Caryophanaceae</taxon>
        <taxon>Jeotgalibacillus</taxon>
    </lineage>
</organism>
<keyword evidence="1" id="KW-1133">Transmembrane helix</keyword>
<evidence type="ECO:0000256" key="1">
    <source>
        <dbReference type="SAM" id="Phobius"/>
    </source>
</evidence>
<evidence type="ECO:0000313" key="2">
    <source>
        <dbReference type="EMBL" id="PPA71198.1"/>
    </source>
</evidence>
<keyword evidence="1" id="KW-0812">Transmembrane</keyword>
<keyword evidence="3" id="KW-1185">Reference proteome</keyword>
<dbReference type="Proteomes" id="UP000239047">
    <property type="component" value="Unassembled WGS sequence"/>
</dbReference>
<dbReference type="Pfam" id="PF09911">
    <property type="entry name" value="DUF2140"/>
    <property type="match status" value="1"/>
</dbReference>
<dbReference type="RefSeq" id="WP_104056689.1">
    <property type="nucleotide sequence ID" value="NZ_PREZ01000002.1"/>
</dbReference>
<accession>A0A2S5GE17</accession>
<protein>
    <submittedName>
        <fullName evidence="2">DUF2140 domain-containing protein</fullName>
    </submittedName>
</protein>
<reference evidence="2 3" key="1">
    <citation type="submission" date="2018-02" db="EMBL/GenBank/DDBJ databases">
        <title>Jeotgalibacillus proteolyticum sp. nov. a protease producing bacterium isolated from ocean sediments of Laizhou Bay.</title>
        <authorList>
            <person name="Li Y."/>
        </authorList>
    </citation>
    <scope>NUCLEOTIDE SEQUENCE [LARGE SCALE GENOMIC DNA]</scope>
    <source>
        <strain evidence="2 3">22-7</strain>
    </source>
</reference>
<gene>
    <name evidence="2" type="ORF">C4B60_03780</name>
</gene>
<feature type="transmembrane region" description="Helical" evidence="1">
    <location>
        <begin position="7"/>
        <end position="28"/>
    </location>
</feature>
<dbReference type="AlphaFoldDB" id="A0A2S5GE17"/>
<comment type="caution">
    <text evidence="2">The sequence shown here is derived from an EMBL/GenBank/DDBJ whole genome shotgun (WGS) entry which is preliminary data.</text>
</comment>
<keyword evidence="1" id="KW-0472">Membrane</keyword>
<dbReference type="InterPro" id="IPR018672">
    <property type="entry name" value="DUF2140"/>
</dbReference>